<organism evidence="1 2">
    <name type="scientific">Clohesyomyces aquaticus</name>
    <dbReference type="NCBI Taxonomy" id="1231657"/>
    <lineage>
        <taxon>Eukaryota</taxon>
        <taxon>Fungi</taxon>
        <taxon>Dikarya</taxon>
        <taxon>Ascomycota</taxon>
        <taxon>Pezizomycotina</taxon>
        <taxon>Dothideomycetes</taxon>
        <taxon>Pleosporomycetidae</taxon>
        <taxon>Pleosporales</taxon>
        <taxon>Lindgomycetaceae</taxon>
        <taxon>Clohesyomyces</taxon>
    </lineage>
</organism>
<proteinExistence type="predicted"/>
<accession>A0A1Y2A2T8</accession>
<dbReference type="EMBL" id="MCFA01000019">
    <property type="protein sequence ID" value="ORY16315.1"/>
    <property type="molecule type" value="Genomic_DNA"/>
</dbReference>
<comment type="caution">
    <text evidence="1">The sequence shown here is derived from an EMBL/GenBank/DDBJ whole genome shotgun (WGS) entry which is preliminary data.</text>
</comment>
<name>A0A1Y2A2T8_9PLEO</name>
<evidence type="ECO:0000313" key="1">
    <source>
        <dbReference type="EMBL" id="ORY16315.1"/>
    </source>
</evidence>
<dbReference type="AlphaFoldDB" id="A0A1Y2A2T8"/>
<dbReference type="Proteomes" id="UP000193144">
    <property type="component" value="Unassembled WGS sequence"/>
</dbReference>
<sequence>MSLRSFQKPSPFNMPVNVFWVCGKCGWQNLFEETSEVRPLGMMVCAKCKVVANRTAMIGDIALTSLGYGPSKARGKKTTGTEGGREHVSHYSISLPPWQSGPPLTVFAWSCCQCGRSHLRESREQKQSDSASTTIWDPEKPKAEVSLGKKLMGAYKRFIAQENVEPVPQLRRRKLHSVLAMVVAVTPDFLPQTFRSLSRSENTYSTLPSPALSLICKIQPLHSHALEAGDVANCSIIGGLNLLHRHPPGPVLVSWFKLGAAPYGQIWAQCG</sequence>
<gene>
    <name evidence="1" type="ORF">BCR34DRAFT_638837</name>
</gene>
<keyword evidence="2" id="KW-1185">Reference proteome</keyword>
<reference evidence="1 2" key="1">
    <citation type="submission" date="2016-07" db="EMBL/GenBank/DDBJ databases">
        <title>Pervasive Adenine N6-methylation of Active Genes in Fungi.</title>
        <authorList>
            <consortium name="DOE Joint Genome Institute"/>
            <person name="Mondo S.J."/>
            <person name="Dannebaum R.O."/>
            <person name="Kuo R.C."/>
            <person name="Labutti K."/>
            <person name="Haridas S."/>
            <person name="Kuo A."/>
            <person name="Salamov A."/>
            <person name="Ahrendt S.R."/>
            <person name="Lipzen A."/>
            <person name="Sullivan W."/>
            <person name="Andreopoulos W.B."/>
            <person name="Clum A."/>
            <person name="Lindquist E."/>
            <person name="Daum C."/>
            <person name="Ramamoorthy G.K."/>
            <person name="Gryganskyi A."/>
            <person name="Culley D."/>
            <person name="Magnuson J.K."/>
            <person name="James T.Y."/>
            <person name="O'Malley M.A."/>
            <person name="Stajich J.E."/>
            <person name="Spatafora J.W."/>
            <person name="Visel A."/>
            <person name="Grigoriev I.V."/>
        </authorList>
    </citation>
    <scope>NUCLEOTIDE SEQUENCE [LARGE SCALE GENOMIC DNA]</scope>
    <source>
        <strain evidence="1 2">CBS 115471</strain>
    </source>
</reference>
<protein>
    <submittedName>
        <fullName evidence="1">Uncharacterized protein</fullName>
    </submittedName>
</protein>
<evidence type="ECO:0000313" key="2">
    <source>
        <dbReference type="Proteomes" id="UP000193144"/>
    </source>
</evidence>
<dbReference type="OrthoDB" id="3797010at2759"/>